<evidence type="ECO:0000256" key="6">
    <source>
        <dbReference type="SAM" id="Phobius"/>
    </source>
</evidence>
<evidence type="ECO:0000313" key="9">
    <source>
        <dbReference type="Proteomes" id="UP000024942"/>
    </source>
</evidence>
<evidence type="ECO:0000256" key="4">
    <source>
        <dbReference type="ARBA" id="ARBA00022989"/>
    </source>
</evidence>
<reference evidence="8 9" key="1">
    <citation type="journal article" date="2014" name="Antonie Van Leeuwenhoek">
        <title>Hyphomonas beringensis sp. nov. and Hyphomonas chukchiensis sp. nov., isolated from surface seawater of the Bering Sea and Chukchi Sea.</title>
        <authorList>
            <person name="Li C."/>
            <person name="Lai Q."/>
            <person name="Li G."/>
            <person name="Dong C."/>
            <person name="Wang J."/>
            <person name="Liao Y."/>
            <person name="Shao Z."/>
        </authorList>
    </citation>
    <scope>NUCLEOTIDE SEQUENCE [LARGE SCALE GENOMIC DNA]</scope>
    <source>
        <strain evidence="8 9">SCH89</strain>
    </source>
</reference>
<evidence type="ECO:0000256" key="3">
    <source>
        <dbReference type="ARBA" id="ARBA00022692"/>
    </source>
</evidence>
<dbReference type="RefSeq" id="WP_035536366.1">
    <property type="nucleotide sequence ID" value="NZ_ARYL01000005.1"/>
</dbReference>
<dbReference type="Proteomes" id="UP000024942">
    <property type="component" value="Unassembled WGS sequence"/>
</dbReference>
<dbReference type="GO" id="GO:0016020">
    <property type="term" value="C:membrane"/>
    <property type="evidence" value="ECO:0007669"/>
    <property type="project" value="UniProtKB-SubCell"/>
</dbReference>
<feature type="transmembrane region" description="Helical" evidence="6">
    <location>
        <begin position="77"/>
        <end position="95"/>
    </location>
</feature>
<feature type="transmembrane region" description="Helical" evidence="6">
    <location>
        <begin position="101"/>
        <end position="123"/>
    </location>
</feature>
<dbReference type="STRING" id="1280953.HOC_05099"/>
<comment type="subcellular location">
    <subcellularLocation>
        <location evidence="1">Membrane</location>
        <topology evidence="1">Multi-pass membrane protein</topology>
    </subcellularLocation>
</comment>
<proteinExistence type="inferred from homology"/>
<feature type="transmembrane region" description="Helical" evidence="6">
    <location>
        <begin position="15"/>
        <end position="35"/>
    </location>
</feature>
<keyword evidence="5 6" id="KW-0472">Membrane</keyword>
<feature type="domain" description="EamA" evidence="7">
    <location>
        <begin position="16"/>
        <end position="146"/>
    </location>
</feature>
<evidence type="ECO:0000313" key="8">
    <source>
        <dbReference type="EMBL" id="KDA03503.1"/>
    </source>
</evidence>
<feature type="transmembrane region" description="Helical" evidence="6">
    <location>
        <begin position="247"/>
        <end position="269"/>
    </location>
</feature>
<evidence type="ECO:0000256" key="1">
    <source>
        <dbReference type="ARBA" id="ARBA00004141"/>
    </source>
</evidence>
<name>A0A059GAK9_9PROT</name>
<dbReference type="PANTHER" id="PTHR32322">
    <property type="entry name" value="INNER MEMBRANE TRANSPORTER"/>
    <property type="match status" value="1"/>
</dbReference>
<evidence type="ECO:0000256" key="2">
    <source>
        <dbReference type="ARBA" id="ARBA00007362"/>
    </source>
</evidence>
<protein>
    <submittedName>
        <fullName evidence="8">Putative transporter</fullName>
    </submittedName>
</protein>
<feature type="transmembrane region" description="Helical" evidence="6">
    <location>
        <begin position="220"/>
        <end position="240"/>
    </location>
</feature>
<feature type="transmembrane region" description="Helical" evidence="6">
    <location>
        <begin position="47"/>
        <end position="65"/>
    </location>
</feature>
<dbReference type="EMBL" id="ARYL01000005">
    <property type="protein sequence ID" value="KDA03503.1"/>
    <property type="molecule type" value="Genomic_DNA"/>
</dbReference>
<dbReference type="InterPro" id="IPR050638">
    <property type="entry name" value="AA-Vitamin_Transporters"/>
</dbReference>
<organism evidence="8 9">
    <name type="scientific">Hyphomonas oceanitis SCH89</name>
    <dbReference type="NCBI Taxonomy" id="1280953"/>
    <lineage>
        <taxon>Bacteria</taxon>
        <taxon>Pseudomonadati</taxon>
        <taxon>Pseudomonadota</taxon>
        <taxon>Alphaproteobacteria</taxon>
        <taxon>Hyphomonadales</taxon>
        <taxon>Hyphomonadaceae</taxon>
        <taxon>Hyphomonas</taxon>
    </lineage>
</organism>
<dbReference type="PANTHER" id="PTHR32322:SF2">
    <property type="entry name" value="EAMA DOMAIN-CONTAINING PROTEIN"/>
    <property type="match status" value="1"/>
</dbReference>
<feature type="transmembrane region" description="Helical" evidence="6">
    <location>
        <begin position="275"/>
        <end position="291"/>
    </location>
</feature>
<dbReference type="InterPro" id="IPR000620">
    <property type="entry name" value="EamA_dom"/>
</dbReference>
<feature type="transmembrane region" description="Helical" evidence="6">
    <location>
        <begin position="161"/>
        <end position="177"/>
    </location>
</feature>
<dbReference type="SUPFAM" id="SSF103481">
    <property type="entry name" value="Multidrug resistance efflux transporter EmrE"/>
    <property type="match status" value="2"/>
</dbReference>
<comment type="similarity">
    <text evidence="2">Belongs to the EamA transporter family.</text>
</comment>
<accession>A0A059GAK9</accession>
<dbReference type="InterPro" id="IPR037185">
    <property type="entry name" value="EmrE-like"/>
</dbReference>
<dbReference type="AlphaFoldDB" id="A0A059GAK9"/>
<comment type="caution">
    <text evidence="8">The sequence shown here is derived from an EMBL/GenBank/DDBJ whole genome shotgun (WGS) entry which is preliminary data.</text>
</comment>
<keyword evidence="3 6" id="KW-0812">Transmembrane</keyword>
<feature type="transmembrane region" description="Helical" evidence="6">
    <location>
        <begin position="189"/>
        <end position="208"/>
    </location>
</feature>
<keyword evidence="4 6" id="KW-1133">Transmembrane helix</keyword>
<sequence>MTSLETHSTPLTRHWIGPLMVLTGGICIGFAPIGLRLGLGELGPQGIAFWRYVFAAPLLLGLVFLIERRAPRPPNRFVLLAGTFFTLDIALWHWGLTLTTVSNATFIVNLGNVSVGFVAWLFLKERPTNIWFVAILLAVAGAAALSLGGEVGGKGDIRGDLLALGAALLVSGYMLCSKLARRRLGGIETIFWLTIVEVCVGGLILLVSGEPRLPATLNGFGVPLFLAIFVQIMGQGLIIAGLGRTPAAIAGVLVVVQPVVAAAISWVMFDEPLTALQAGGAVAILVAVWLSQRGKPVPID</sequence>
<dbReference type="Pfam" id="PF00892">
    <property type="entry name" value="EamA"/>
    <property type="match status" value="2"/>
</dbReference>
<dbReference type="PATRIC" id="fig|1280953.3.peg.1027"/>
<gene>
    <name evidence="8" type="ORF">HOC_05099</name>
</gene>
<evidence type="ECO:0000259" key="7">
    <source>
        <dbReference type="Pfam" id="PF00892"/>
    </source>
</evidence>
<dbReference type="eggNOG" id="COG0697">
    <property type="taxonomic scope" value="Bacteria"/>
</dbReference>
<feature type="domain" description="EamA" evidence="7">
    <location>
        <begin position="158"/>
        <end position="290"/>
    </location>
</feature>
<evidence type="ECO:0000256" key="5">
    <source>
        <dbReference type="ARBA" id="ARBA00023136"/>
    </source>
</evidence>
<feature type="transmembrane region" description="Helical" evidence="6">
    <location>
        <begin position="130"/>
        <end position="149"/>
    </location>
</feature>
<keyword evidence="9" id="KW-1185">Reference proteome</keyword>
<dbReference type="OrthoDB" id="8770617at2"/>